<dbReference type="AlphaFoldDB" id="A0A7X0SH84"/>
<dbReference type="InterPro" id="IPR006439">
    <property type="entry name" value="HAD-SF_hydro_IA"/>
</dbReference>
<dbReference type="Gene3D" id="3.40.50.1000">
    <property type="entry name" value="HAD superfamily/HAD-like"/>
    <property type="match status" value="1"/>
</dbReference>
<dbReference type="InterPro" id="IPR052550">
    <property type="entry name" value="Pyrimidine_5'-ntase_YjjG"/>
</dbReference>
<comment type="caution">
    <text evidence="1">The sequence shown here is derived from an EMBL/GenBank/DDBJ whole genome shotgun (WGS) entry which is preliminary data.</text>
</comment>
<dbReference type="InterPro" id="IPR036412">
    <property type="entry name" value="HAD-like_sf"/>
</dbReference>
<reference evidence="1 2" key="1">
    <citation type="submission" date="2020-08" db="EMBL/GenBank/DDBJ databases">
        <title>Cohnella phylogeny.</title>
        <authorList>
            <person name="Dunlap C."/>
        </authorList>
    </citation>
    <scope>NUCLEOTIDE SEQUENCE [LARGE SCALE GENOMIC DNA]</scope>
    <source>
        <strain evidence="1 2">CBP 2801</strain>
    </source>
</reference>
<dbReference type="NCBIfam" id="TIGR01509">
    <property type="entry name" value="HAD-SF-IA-v3"/>
    <property type="match status" value="1"/>
</dbReference>
<dbReference type="InterPro" id="IPR023198">
    <property type="entry name" value="PGP-like_dom2"/>
</dbReference>
<dbReference type="GO" id="GO:0016787">
    <property type="term" value="F:hydrolase activity"/>
    <property type="evidence" value="ECO:0007669"/>
    <property type="project" value="UniProtKB-KW"/>
</dbReference>
<dbReference type="PANTHER" id="PTHR47478">
    <property type="match status" value="1"/>
</dbReference>
<keyword evidence="2" id="KW-1185">Reference proteome</keyword>
<dbReference type="NCBIfam" id="TIGR01549">
    <property type="entry name" value="HAD-SF-IA-v1"/>
    <property type="match status" value="1"/>
</dbReference>
<name>A0A7X0SH84_9BACL</name>
<gene>
    <name evidence="1" type="ORF">H7C18_03445</name>
</gene>
<organism evidence="1 2">
    <name type="scientific">Cohnella zeiphila</name>
    <dbReference type="NCBI Taxonomy" id="2761120"/>
    <lineage>
        <taxon>Bacteria</taxon>
        <taxon>Bacillati</taxon>
        <taxon>Bacillota</taxon>
        <taxon>Bacilli</taxon>
        <taxon>Bacillales</taxon>
        <taxon>Paenibacillaceae</taxon>
        <taxon>Cohnella</taxon>
    </lineage>
</organism>
<dbReference type="EMBL" id="JACJVO010000003">
    <property type="protein sequence ID" value="MBB6729942.1"/>
    <property type="molecule type" value="Genomic_DNA"/>
</dbReference>
<proteinExistence type="predicted"/>
<dbReference type="Pfam" id="PF00702">
    <property type="entry name" value="Hydrolase"/>
    <property type="match status" value="1"/>
</dbReference>
<accession>A0A7X0SH84</accession>
<dbReference type="SFLD" id="SFLDG01129">
    <property type="entry name" value="C1.5:_HAD__Beta-PGM__Phosphata"/>
    <property type="match status" value="1"/>
</dbReference>
<dbReference type="PANTHER" id="PTHR47478:SF1">
    <property type="entry name" value="PYRIMIDINE 5'-NUCLEOTIDASE YJJG"/>
    <property type="match status" value="1"/>
</dbReference>
<dbReference type="RefSeq" id="WP_185127604.1">
    <property type="nucleotide sequence ID" value="NZ_JACJVO010000003.1"/>
</dbReference>
<sequence>MNPIKLPISESSAGFPGKAYRAVLFDLDDTLLDYGASIVHAMRKTCGDHGLFRNDPAGWEAFWAAFTEHNTRYWLDFTGGGAVKSMPDVLKFSFRDALAEASEPLQGRLAECYWHYFCETCLFEEGADVLLSALAGKYPLGIVSNGIGEAQRRRLKAGRIEDRFRSVVVSDEVGLRKPDAAIFERALAELEVKREEVLFVGDSLAFDYEGAIRAGIDFCWYNRRGEERPQGVRPTYAVAKLAAVAALL</sequence>
<dbReference type="SFLD" id="SFLDS00003">
    <property type="entry name" value="Haloacid_Dehalogenase"/>
    <property type="match status" value="1"/>
</dbReference>
<evidence type="ECO:0000313" key="2">
    <source>
        <dbReference type="Proteomes" id="UP000564644"/>
    </source>
</evidence>
<evidence type="ECO:0000313" key="1">
    <source>
        <dbReference type="EMBL" id="MBB6729942.1"/>
    </source>
</evidence>
<dbReference type="InterPro" id="IPR023214">
    <property type="entry name" value="HAD_sf"/>
</dbReference>
<dbReference type="Proteomes" id="UP000564644">
    <property type="component" value="Unassembled WGS sequence"/>
</dbReference>
<dbReference type="SUPFAM" id="SSF56784">
    <property type="entry name" value="HAD-like"/>
    <property type="match status" value="1"/>
</dbReference>
<dbReference type="Gene3D" id="1.10.150.240">
    <property type="entry name" value="Putative phosphatase, domain 2"/>
    <property type="match status" value="1"/>
</dbReference>
<protein>
    <submittedName>
        <fullName evidence="1">HAD-IA family hydrolase</fullName>
    </submittedName>
</protein>
<keyword evidence="1" id="KW-0378">Hydrolase</keyword>